<protein>
    <submittedName>
        <fullName evidence="7">Uncharacterized protein</fullName>
    </submittedName>
</protein>
<keyword evidence="5" id="KW-0804">Transcription</keyword>
<evidence type="ECO:0000256" key="3">
    <source>
        <dbReference type="ARBA" id="ARBA00023015"/>
    </source>
</evidence>
<keyword evidence="2" id="KW-0862">Zinc</keyword>
<evidence type="ECO:0000256" key="5">
    <source>
        <dbReference type="ARBA" id="ARBA00023163"/>
    </source>
</evidence>
<dbReference type="RefSeq" id="XP_043137770.1">
    <property type="nucleotide sequence ID" value="XM_043280163.1"/>
</dbReference>
<reference evidence="7" key="1">
    <citation type="submission" date="2021-01" db="EMBL/GenBank/DDBJ databases">
        <authorList>
            <consortium name="Aspergillus chevalieri M1 genome sequencing consortium"/>
            <person name="Kazuki M."/>
            <person name="Futagami T."/>
        </authorList>
    </citation>
    <scope>NUCLEOTIDE SEQUENCE</scope>
    <source>
        <strain evidence="7">M1</strain>
    </source>
</reference>
<evidence type="ECO:0000256" key="4">
    <source>
        <dbReference type="ARBA" id="ARBA00023125"/>
    </source>
</evidence>
<evidence type="ECO:0000313" key="7">
    <source>
        <dbReference type="EMBL" id="BCR89248.1"/>
    </source>
</evidence>
<dbReference type="EMBL" id="AP024420">
    <property type="protein sequence ID" value="BCR89248.1"/>
    <property type="molecule type" value="Genomic_DNA"/>
</dbReference>
<dbReference type="PANTHER" id="PTHR36206:SF4">
    <property type="entry name" value="HYPOTHETICAL CONSERVED PROTEIN (EUROFUNG)-RELATED"/>
    <property type="match status" value="1"/>
</dbReference>
<reference evidence="7" key="2">
    <citation type="submission" date="2021-02" db="EMBL/GenBank/DDBJ databases">
        <title>Aspergillus chevalieri M1 genome sequence.</title>
        <authorList>
            <person name="Kadooka C."/>
            <person name="Mori K."/>
            <person name="Futagami T."/>
        </authorList>
    </citation>
    <scope>NUCLEOTIDE SEQUENCE</scope>
    <source>
        <strain evidence="7">M1</strain>
    </source>
</reference>
<dbReference type="AlphaFoldDB" id="A0A7R7VR15"/>
<evidence type="ECO:0000256" key="2">
    <source>
        <dbReference type="ARBA" id="ARBA00022833"/>
    </source>
</evidence>
<keyword evidence="3" id="KW-0805">Transcription regulation</keyword>
<dbReference type="InterPro" id="IPR052360">
    <property type="entry name" value="Transcr_Regulatory_Proteins"/>
</dbReference>
<keyword evidence="4" id="KW-0238">DNA-binding</keyword>
<keyword evidence="1" id="KW-0479">Metal-binding</keyword>
<dbReference type="GO" id="GO:0046872">
    <property type="term" value="F:metal ion binding"/>
    <property type="evidence" value="ECO:0007669"/>
    <property type="project" value="UniProtKB-KW"/>
</dbReference>
<sequence length="297" mass="32752">MLLERCRTEYPGIAAGPDSIYEHLTAVYARLDIHASGFDNERIPILKLASPAQVAGLGSVVPDSFDSLPQADDALTILQNWMVHHLVALLIHRRQSEESASIPFDLALETLQLEHQFLQFVDATAKLASTANVKSDTIMQQHIAVLQIQAQTSHAILVERAKVPGYAIDQLIDESTFQFDIALSNVSALYSTWRTDEYSNRGFTLSTNIIATLYYICMKTKHRPTLQTALSLLQDSPFSARDGLWDAKTAASVVQGVMPKQEAEEVKLEDVGSDVVNARGGLDGVFQALQIRENNMA</sequence>
<dbReference type="PANTHER" id="PTHR36206">
    <property type="entry name" value="ASPERCRYPTIN BIOSYNTHESIS CLUSTER-SPECIFIC TRANSCRIPTION REGULATOR ATNN-RELATED"/>
    <property type="match status" value="1"/>
</dbReference>
<evidence type="ECO:0000256" key="6">
    <source>
        <dbReference type="ARBA" id="ARBA00023242"/>
    </source>
</evidence>
<proteinExistence type="predicted"/>
<accession>A0A7R7VR15</accession>
<dbReference type="GeneID" id="66983606"/>
<name>A0A7R7VR15_ASPCH</name>
<dbReference type="KEGG" id="ache:ACHE_50446S"/>
<keyword evidence="6" id="KW-0539">Nucleus</keyword>
<dbReference type="GO" id="GO:0003677">
    <property type="term" value="F:DNA binding"/>
    <property type="evidence" value="ECO:0007669"/>
    <property type="project" value="UniProtKB-KW"/>
</dbReference>
<dbReference type="Proteomes" id="UP000637239">
    <property type="component" value="Chromosome 5"/>
</dbReference>
<gene>
    <name evidence="7" type="ORF">ACHE_50446S</name>
</gene>
<keyword evidence="8" id="KW-1185">Reference proteome</keyword>
<evidence type="ECO:0000256" key="1">
    <source>
        <dbReference type="ARBA" id="ARBA00022723"/>
    </source>
</evidence>
<evidence type="ECO:0000313" key="8">
    <source>
        <dbReference type="Proteomes" id="UP000637239"/>
    </source>
</evidence>
<organism evidence="7 8">
    <name type="scientific">Aspergillus chevalieri</name>
    <name type="common">Eurotium chevalieri</name>
    <dbReference type="NCBI Taxonomy" id="182096"/>
    <lineage>
        <taxon>Eukaryota</taxon>
        <taxon>Fungi</taxon>
        <taxon>Dikarya</taxon>
        <taxon>Ascomycota</taxon>
        <taxon>Pezizomycotina</taxon>
        <taxon>Eurotiomycetes</taxon>
        <taxon>Eurotiomycetidae</taxon>
        <taxon>Eurotiales</taxon>
        <taxon>Aspergillaceae</taxon>
        <taxon>Aspergillus</taxon>
        <taxon>Aspergillus subgen. Aspergillus</taxon>
    </lineage>
</organism>